<dbReference type="PANTHER" id="PTHR24269:SF16">
    <property type="entry name" value="PROTEIN SLG1"/>
    <property type="match status" value="1"/>
</dbReference>
<comment type="caution">
    <text evidence="8">Lacks conserved residue(s) required for the propagation of feature annotation.</text>
</comment>
<evidence type="ECO:0000256" key="4">
    <source>
        <dbReference type="ARBA" id="ARBA00022989"/>
    </source>
</evidence>
<evidence type="ECO:0000313" key="14">
    <source>
        <dbReference type="Proteomes" id="UP000230750"/>
    </source>
</evidence>
<reference evidence="13 14" key="1">
    <citation type="journal article" date="2017" name="PLoS Biol.">
        <title>The sea cucumber genome provides insights into morphological evolution and visceral regeneration.</title>
        <authorList>
            <person name="Zhang X."/>
            <person name="Sun L."/>
            <person name="Yuan J."/>
            <person name="Sun Y."/>
            <person name="Gao Y."/>
            <person name="Zhang L."/>
            <person name="Li S."/>
            <person name="Dai H."/>
            <person name="Hamel J.F."/>
            <person name="Liu C."/>
            <person name="Yu Y."/>
            <person name="Liu S."/>
            <person name="Lin W."/>
            <person name="Guo K."/>
            <person name="Jin S."/>
            <person name="Xu P."/>
            <person name="Storey K.B."/>
            <person name="Huan P."/>
            <person name="Zhang T."/>
            <person name="Zhou Y."/>
            <person name="Zhang J."/>
            <person name="Lin C."/>
            <person name="Li X."/>
            <person name="Xing L."/>
            <person name="Huo D."/>
            <person name="Sun M."/>
            <person name="Wang L."/>
            <person name="Mercier A."/>
            <person name="Li F."/>
            <person name="Yang H."/>
            <person name="Xiang J."/>
        </authorList>
    </citation>
    <scope>NUCLEOTIDE SEQUENCE [LARGE SCALE GENOMIC DNA]</scope>
    <source>
        <strain evidence="13">Shaxun</strain>
        <tissue evidence="13">Muscle</tissue>
    </source>
</reference>
<dbReference type="SUPFAM" id="SSF57535">
    <property type="entry name" value="Complement control module/SCR domain"/>
    <property type="match status" value="1"/>
</dbReference>
<dbReference type="OrthoDB" id="6071159at2759"/>
<evidence type="ECO:0000256" key="3">
    <source>
        <dbReference type="ARBA" id="ARBA00022729"/>
    </source>
</evidence>
<keyword evidence="7" id="KW-0325">Glycoprotein</keyword>
<dbReference type="CDD" id="cd00033">
    <property type="entry name" value="CCP"/>
    <property type="match status" value="1"/>
</dbReference>
<evidence type="ECO:0000259" key="12">
    <source>
        <dbReference type="PROSITE" id="PS51212"/>
    </source>
</evidence>
<evidence type="ECO:0000256" key="7">
    <source>
        <dbReference type="ARBA" id="ARBA00023180"/>
    </source>
</evidence>
<dbReference type="PROSITE" id="PS50923">
    <property type="entry name" value="SUSHI"/>
    <property type="match status" value="1"/>
</dbReference>
<evidence type="ECO:0000256" key="2">
    <source>
        <dbReference type="ARBA" id="ARBA00022692"/>
    </source>
</evidence>
<dbReference type="Pfam" id="PF01822">
    <property type="entry name" value="WSC"/>
    <property type="match status" value="1"/>
</dbReference>
<dbReference type="InterPro" id="IPR051836">
    <property type="entry name" value="Kremen_rcpt"/>
</dbReference>
<dbReference type="SMART" id="SM00321">
    <property type="entry name" value="WSC"/>
    <property type="match status" value="1"/>
</dbReference>
<evidence type="ECO:0000256" key="1">
    <source>
        <dbReference type="ARBA" id="ARBA00004167"/>
    </source>
</evidence>
<dbReference type="STRING" id="307972.A0A2G8KFL1"/>
<comment type="caution">
    <text evidence="13">The sequence shown here is derived from an EMBL/GenBank/DDBJ whole genome shotgun (WGS) entry which is preliminary data.</text>
</comment>
<feature type="domain" description="WSC" evidence="12">
    <location>
        <begin position="23"/>
        <end position="124"/>
    </location>
</feature>
<gene>
    <name evidence="13" type="ORF">BSL78_16358</name>
</gene>
<dbReference type="Proteomes" id="UP000230750">
    <property type="component" value="Unassembled WGS sequence"/>
</dbReference>
<evidence type="ECO:0000259" key="11">
    <source>
        <dbReference type="PROSITE" id="PS50923"/>
    </source>
</evidence>
<feature type="domain" description="Sushi" evidence="11">
    <location>
        <begin position="133"/>
        <end position="191"/>
    </location>
</feature>
<feature type="signal peptide" evidence="10">
    <location>
        <begin position="1"/>
        <end position="18"/>
    </location>
</feature>
<accession>A0A2G8KFL1</accession>
<protein>
    <submittedName>
        <fullName evidence="13">Putative WSC domain-containing protein 2 isoform X1</fullName>
    </submittedName>
</protein>
<proteinExistence type="predicted"/>
<dbReference type="PROSITE" id="PS51212">
    <property type="entry name" value="WSC"/>
    <property type="match status" value="1"/>
</dbReference>
<keyword evidence="4 9" id="KW-1133">Transmembrane helix</keyword>
<keyword evidence="3 10" id="KW-0732">Signal</keyword>
<evidence type="ECO:0000256" key="6">
    <source>
        <dbReference type="ARBA" id="ARBA00023157"/>
    </source>
</evidence>
<dbReference type="AlphaFoldDB" id="A0A2G8KFL1"/>
<organism evidence="13 14">
    <name type="scientific">Stichopus japonicus</name>
    <name type="common">Sea cucumber</name>
    <dbReference type="NCBI Taxonomy" id="307972"/>
    <lineage>
        <taxon>Eukaryota</taxon>
        <taxon>Metazoa</taxon>
        <taxon>Echinodermata</taxon>
        <taxon>Eleutherozoa</taxon>
        <taxon>Echinozoa</taxon>
        <taxon>Holothuroidea</taxon>
        <taxon>Aspidochirotacea</taxon>
        <taxon>Aspidochirotida</taxon>
        <taxon>Stichopodidae</taxon>
        <taxon>Apostichopus</taxon>
    </lineage>
</organism>
<evidence type="ECO:0000256" key="9">
    <source>
        <dbReference type="SAM" id="Phobius"/>
    </source>
</evidence>
<dbReference type="EMBL" id="MRZV01000621">
    <property type="protein sequence ID" value="PIK46760.1"/>
    <property type="molecule type" value="Genomic_DNA"/>
</dbReference>
<feature type="transmembrane region" description="Helical" evidence="9">
    <location>
        <begin position="196"/>
        <end position="220"/>
    </location>
</feature>
<evidence type="ECO:0000256" key="5">
    <source>
        <dbReference type="ARBA" id="ARBA00023136"/>
    </source>
</evidence>
<dbReference type="InterPro" id="IPR035976">
    <property type="entry name" value="Sushi/SCR/CCP_sf"/>
</dbReference>
<dbReference type="InterPro" id="IPR002889">
    <property type="entry name" value="WSC_carb-bd"/>
</dbReference>
<comment type="subcellular location">
    <subcellularLocation>
        <location evidence="1">Membrane</location>
        <topology evidence="1">Single-pass membrane protein</topology>
    </subcellularLocation>
</comment>
<evidence type="ECO:0000256" key="10">
    <source>
        <dbReference type="SAM" id="SignalP"/>
    </source>
</evidence>
<keyword evidence="2 9" id="KW-0812">Transmembrane</keyword>
<dbReference type="SMART" id="SM00032">
    <property type="entry name" value="CCP"/>
    <property type="match status" value="1"/>
</dbReference>
<sequence>MRLVITLAIYLLFETATGKEEESYSYLGCYHNSIGKISETNPTDGKTFKTDDKITENKCRYYCFGEKGLPYFGMTEGSRCYCWNSSAGFQVYGNLPLASCDHNCPGNESNICGGARAISIYGDSLVEENVDETRCPTNFTQQNGRVVSLNDTRVTFSCDFGFVLKGDEWMRCNITSSQDYNWIGVQPTCEDYRFHMMIGLLSLILLLLGVLLTGCCVNYGKCIINGHLG</sequence>
<keyword evidence="6" id="KW-1015">Disulfide bond</keyword>
<feature type="chain" id="PRO_5013620946" evidence="10">
    <location>
        <begin position="19"/>
        <end position="229"/>
    </location>
</feature>
<name>A0A2G8KFL1_STIJA</name>
<evidence type="ECO:0000256" key="8">
    <source>
        <dbReference type="PROSITE-ProRule" id="PRU00302"/>
    </source>
</evidence>
<dbReference type="PANTHER" id="PTHR24269">
    <property type="entry name" value="KREMEN PROTEIN"/>
    <property type="match status" value="1"/>
</dbReference>
<dbReference type="GO" id="GO:0005886">
    <property type="term" value="C:plasma membrane"/>
    <property type="evidence" value="ECO:0007669"/>
    <property type="project" value="TreeGrafter"/>
</dbReference>
<evidence type="ECO:0000313" key="13">
    <source>
        <dbReference type="EMBL" id="PIK46760.1"/>
    </source>
</evidence>
<dbReference type="InterPro" id="IPR000436">
    <property type="entry name" value="Sushi_SCR_CCP_dom"/>
</dbReference>
<keyword evidence="14" id="KW-1185">Reference proteome</keyword>
<keyword evidence="8" id="KW-0768">Sushi</keyword>
<keyword evidence="5 9" id="KW-0472">Membrane</keyword>
<dbReference type="Gene3D" id="2.10.70.10">
    <property type="entry name" value="Complement Module, domain 1"/>
    <property type="match status" value="1"/>
</dbReference>